<dbReference type="PIRSF" id="PIRSF000709">
    <property type="entry name" value="6PFK_2-Ptase"/>
    <property type="match status" value="1"/>
</dbReference>
<evidence type="ECO:0000313" key="2">
    <source>
        <dbReference type="EMBL" id="SVA44763.1"/>
    </source>
</evidence>
<dbReference type="InterPro" id="IPR051695">
    <property type="entry name" value="Phosphoglycerate_Mutase"/>
</dbReference>
<dbReference type="GO" id="GO:0004331">
    <property type="term" value="F:fructose-2,6-bisphosphate 2-phosphatase activity"/>
    <property type="evidence" value="ECO:0007669"/>
    <property type="project" value="TreeGrafter"/>
</dbReference>
<protein>
    <recommendedName>
        <fullName evidence="3">Phosphoglycerate mutase (2,3-diphosphoglycerate-dependent)</fullName>
    </recommendedName>
</protein>
<dbReference type="SUPFAM" id="SSF53254">
    <property type="entry name" value="Phosphoglycerate mutase-like"/>
    <property type="match status" value="1"/>
</dbReference>
<dbReference type="AlphaFoldDB" id="A0A381VYP0"/>
<dbReference type="InterPro" id="IPR013078">
    <property type="entry name" value="His_Pase_superF_clade-1"/>
</dbReference>
<dbReference type="GO" id="GO:0043456">
    <property type="term" value="P:regulation of pentose-phosphate shunt"/>
    <property type="evidence" value="ECO:0007669"/>
    <property type="project" value="TreeGrafter"/>
</dbReference>
<accession>A0A381VYP0</accession>
<reference evidence="2" key="1">
    <citation type="submission" date="2018-05" db="EMBL/GenBank/DDBJ databases">
        <authorList>
            <person name="Lanie J.A."/>
            <person name="Ng W.-L."/>
            <person name="Kazmierczak K.M."/>
            <person name="Andrzejewski T.M."/>
            <person name="Davidsen T.M."/>
            <person name="Wayne K.J."/>
            <person name="Tettelin H."/>
            <person name="Glass J.I."/>
            <person name="Rusch D."/>
            <person name="Podicherti R."/>
            <person name="Tsui H.-C.T."/>
            <person name="Winkler M.E."/>
        </authorList>
    </citation>
    <scope>NUCLEOTIDE SEQUENCE</scope>
</reference>
<organism evidence="2">
    <name type="scientific">marine metagenome</name>
    <dbReference type="NCBI Taxonomy" id="408172"/>
    <lineage>
        <taxon>unclassified sequences</taxon>
        <taxon>metagenomes</taxon>
        <taxon>ecological metagenomes</taxon>
    </lineage>
</organism>
<gene>
    <name evidence="2" type="ORF">METZ01_LOCUS97617</name>
</gene>
<dbReference type="Gene3D" id="3.40.50.1240">
    <property type="entry name" value="Phosphoglycerate mutase-like"/>
    <property type="match status" value="1"/>
</dbReference>
<dbReference type="CDD" id="cd07067">
    <property type="entry name" value="HP_PGM_like"/>
    <property type="match status" value="1"/>
</dbReference>
<proteinExistence type="predicted"/>
<dbReference type="InterPro" id="IPR029033">
    <property type="entry name" value="His_PPase_superfam"/>
</dbReference>
<sequence length="206" mass="23639">MTDIYLVRHGESEWNREGRIQGQCNSPLTEFGMAQAQAISSYFSEHLSFEQLKIFCSPLDRAKQTAEILAEGINYPLEAIIIEPRLNDFNLGKIAGTYGWEKVAEMDPELARLRLQNPLYFHPPGGESGSEFKDRISEFLDEIIQDKTPKLLISHGIVNKFIRGIRMNLSGKQMIELGESQDTIYHLNDFQEQEIKLPQWLELIPN</sequence>
<dbReference type="GO" id="GO:0045820">
    <property type="term" value="P:negative regulation of glycolytic process"/>
    <property type="evidence" value="ECO:0007669"/>
    <property type="project" value="TreeGrafter"/>
</dbReference>
<evidence type="ECO:0000256" key="1">
    <source>
        <dbReference type="ARBA" id="ARBA00022801"/>
    </source>
</evidence>
<dbReference type="GO" id="GO:0005829">
    <property type="term" value="C:cytosol"/>
    <property type="evidence" value="ECO:0007669"/>
    <property type="project" value="TreeGrafter"/>
</dbReference>
<dbReference type="Pfam" id="PF00300">
    <property type="entry name" value="His_Phos_1"/>
    <property type="match status" value="1"/>
</dbReference>
<dbReference type="InterPro" id="IPR001345">
    <property type="entry name" value="PG/BPGM_mutase_AS"/>
</dbReference>
<dbReference type="PANTHER" id="PTHR46517:SF1">
    <property type="entry name" value="FRUCTOSE-2,6-BISPHOSPHATASE TIGAR"/>
    <property type="match status" value="1"/>
</dbReference>
<dbReference type="PROSITE" id="PS00175">
    <property type="entry name" value="PG_MUTASE"/>
    <property type="match status" value="1"/>
</dbReference>
<dbReference type="PANTHER" id="PTHR46517">
    <property type="entry name" value="FRUCTOSE-2,6-BISPHOSPHATASE TIGAR"/>
    <property type="match status" value="1"/>
</dbReference>
<dbReference type="EMBL" id="UINC01010028">
    <property type="protein sequence ID" value="SVA44763.1"/>
    <property type="molecule type" value="Genomic_DNA"/>
</dbReference>
<dbReference type="SMART" id="SM00855">
    <property type="entry name" value="PGAM"/>
    <property type="match status" value="1"/>
</dbReference>
<name>A0A381VYP0_9ZZZZ</name>
<keyword evidence="1" id="KW-0378">Hydrolase</keyword>
<evidence type="ECO:0008006" key="3">
    <source>
        <dbReference type="Google" id="ProtNLM"/>
    </source>
</evidence>